<gene>
    <name evidence="1" type="ORF">BWK62_00405</name>
</gene>
<accession>A0A109Q0U7</accession>
<reference evidence="1 2" key="1">
    <citation type="journal article" date="2017" name="Infect. Genet. Evol.">
        <title>Comparative genome analysis of fish pathogen Flavobacterium columnare reveals extensive sequence diversity within the species.</title>
        <authorList>
            <person name="Kayansamruaj P."/>
            <person name="Dong H.T."/>
            <person name="Hirono I."/>
            <person name="Kondo H."/>
            <person name="Senapin S."/>
            <person name="Rodkhum C."/>
        </authorList>
    </citation>
    <scope>NUCLEOTIDE SEQUENCE [LARGE SCALE GENOMIC DNA]</scope>
    <source>
        <strain evidence="1 2">1214</strain>
    </source>
</reference>
<dbReference type="EMBL" id="MTCY01000001">
    <property type="protein sequence ID" value="OWP79734.1"/>
    <property type="molecule type" value="Genomic_DNA"/>
</dbReference>
<dbReference type="GeneID" id="96797642"/>
<dbReference type="OrthoDB" id="1450551at2"/>
<sequence length="101" mass="10930">MKTESLTLKITDSLDLLAGFQFLSTKEQKEAFVLVVDCLCGYPKPTKKECPAPAPAHLLGAYLYVSNARNACKLASLGYTDNITASYLITANLENALTLLS</sequence>
<organism evidence="1 2">
    <name type="scientific">Flavobacterium columnare</name>
    <dbReference type="NCBI Taxonomy" id="996"/>
    <lineage>
        <taxon>Bacteria</taxon>
        <taxon>Pseudomonadati</taxon>
        <taxon>Bacteroidota</taxon>
        <taxon>Flavobacteriia</taxon>
        <taxon>Flavobacteriales</taxon>
        <taxon>Flavobacteriaceae</taxon>
        <taxon>Flavobacterium</taxon>
    </lineage>
</organism>
<evidence type="ECO:0000313" key="1">
    <source>
        <dbReference type="EMBL" id="OWP79734.1"/>
    </source>
</evidence>
<name>A0A109Q0U7_9FLAO</name>
<protein>
    <submittedName>
        <fullName evidence="1">Uncharacterized protein</fullName>
    </submittedName>
</protein>
<evidence type="ECO:0000313" key="2">
    <source>
        <dbReference type="Proteomes" id="UP000198034"/>
    </source>
</evidence>
<dbReference type="AlphaFoldDB" id="A0A109Q0U7"/>
<comment type="caution">
    <text evidence="1">The sequence shown here is derived from an EMBL/GenBank/DDBJ whole genome shotgun (WGS) entry which is preliminary data.</text>
</comment>
<dbReference type="KEGG" id="fcv:AWN65_13715"/>
<dbReference type="RefSeq" id="WP_060383646.1">
    <property type="nucleotide sequence ID" value="NZ_MTCY01000001.1"/>
</dbReference>
<proteinExistence type="predicted"/>
<dbReference type="Proteomes" id="UP000198034">
    <property type="component" value="Unassembled WGS sequence"/>
</dbReference>